<evidence type="ECO:0000256" key="1">
    <source>
        <dbReference type="ARBA" id="ARBA00004123"/>
    </source>
</evidence>
<feature type="compositionally biased region" description="Basic and acidic residues" evidence="8">
    <location>
        <begin position="126"/>
        <end position="150"/>
    </location>
</feature>
<dbReference type="PANTHER" id="PTHR11467:SF36">
    <property type="entry name" value="HISTONE 24-RELATED"/>
    <property type="match status" value="1"/>
</dbReference>
<comment type="subcellular location">
    <subcellularLocation>
        <location evidence="2">Chromosome</location>
    </subcellularLocation>
    <subcellularLocation>
        <location evidence="1 7">Nucleus</location>
    </subcellularLocation>
</comment>
<dbReference type="AlphaFoldDB" id="A0A915PSR3"/>
<keyword evidence="6 7" id="KW-0539">Nucleus</keyword>
<evidence type="ECO:0000256" key="4">
    <source>
        <dbReference type="ARBA" id="ARBA00022990"/>
    </source>
</evidence>
<organism evidence="10 11">
    <name type="scientific">Setaria digitata</name>
    <dbReference type="NCBI Taxonomy" id="48799"/>
    <lineage>
        <taxon>Eukaryota</taxon>
        <taxon>Metazoa</taxon>
        <taxon>Ecdysozoa</taxon>
        <taxon>Nematoda</taxon>
        <taxon>Chromadorea</taxon>
        <taxon>Rhabditida</taxon>
        <taxon>Spirurina</taxon>
        <taxon>Spiruromorpha</taxon>
        <taxon>Filarioidea</taxon>
        <taxon>Setariidae</taxon>
        <taxon>Setaria</taxon>
    </lineage>
</organism>
<keyword evidence="4" id="KW-0007">Acetylation</keyword>
<dbReference type="SUPFAM" id="SSF46785">
    <property type="entry name" value="Winged helix' DNA-binding domain"/>
    <property type="match status" value="1"/>
</dbReference>
<dbReference type="PROSITE" id="PS51504">
    <property type="entry name" value="H15"/>
    <property type="match status" value="1"/>
</dbReference>
<accession>A0A915PSR3</accession>
<dbReference type="GO" id="GO:0045910">
    <property type="term" value="P:negative regulation of DNA recombination"/>
    <property type="evidence" value="ECO:0007669"/>
    <property type="project" value="TreeGrafter"/>
</dbReference>
<proteinExistence type="inferred from homology"/>
<dbReference type="Proteomes" id="UP000887581">
    <property type="component" value="Unplaced"/>
</dbReference>
<evidence type="ECO:0000256" key="7">
    <source>
        <dbReference type="RuleBase" id="RU003894"/>
    </source>
</evidence>
<dbReference type="GO" id="GO:0000786">
    <property type="term" value="C:nucleosome"/>
    <property type="evidence" value="ECO:0007669"/>
    <property type="project" value="InterPro"/>
</dbReference>
<dbReference type="GO" id="GO:0031492">
    <property type="term" value="F:nucleosomal DNA binding"/>
    <property type="evidence" value="ECO:0007669"/>
    <property type="project" value="TreeGrafter"/>
</dbReference>
<dbReference type="FunFam" id="1.10.10.10:FF:000140">
    <property type="entry name" value="Histone H1.0"/>
    <property type="match status" value="1"/>
</dbReference>
<dbReference type="InterPro" id="IPR005819">
    <property type="entry name" value="H1/H5"/>
</dbReference>
<dbReference type="GO" id="GO:0006334">
    <property type="term" value="P:nucleosome assembly"/>
    <property type="evidence" value="ECO:0007669"/>
    <property type="project" value="InterPro"/>
</dbReference>
<dbReference type="Pfam" id="PF00538">
    <property type="entry name" value="Linker_histone"/>
    <property type="match status" value="1"/>
</dbReference>
<dbReference type="GO" id="GO:0003690">
    <property type="term" value="F:double-stranded DNA binding"/>
    <property type="evidence" value="ECO:0007669"/>
    <property type="project" value="TreeGrafter"/>
</dbReference>
<evidence type="ECO:0000256" key="6">
    <source>
        <dbReference type="ARBA" id="ARBA00023242"/>
    </source>
</evidence>
<dbReference type="InterPro" id="IPR005818">
    <property type="entry name" value="Histone_H1/H5_H15"/>
</dbReference>
<keyword evidence="3 7" id="KW-0158">Chromosome</keyword>
<dbReference type="CDD" id="cd00073">
    <property type="entry name" value="H15"/>
    <property type="match status" value="1"/>
</dbReference>
<keyword evidence="5 7" id="KW-0238">DNA-binding</keyword>
<evidence type="ECO:0000256" key="2">
    <source>
        <dbReference type="ARBA" id="ARBA00004286"/>
    </source>
</evidence>
<dbReference type="GO" id="GO:0030527">
    <property type="term" value="F:structural constituent of chromatin"/>
    <property type="evidence" value="ECO:0007669"/>
    <property type="project" value="InterPro"/>
</dbReference>
<dbReference type="SMART" id="SM00526">
    <property type="entry name" value="H15"/>
    <property type="match status" value="1"/>
</dbReference>
<name>A0A915PSR3_9BILA</name>
<dbReference type="PANTHER" id="PTHR11467">
    <property type="entry name" value="HISTONE H1"/>
    <property type="match status" value="1"/>
</dbReference>
<dbReference type="GO" id="GO:0030261">
    <property type="term" value="P:chromosome condensation"/>
    <property type="evidence" value="ECO:0007669"/>
    <property type="project" value="TreeGrafter"/>
</dbReference>
<dbReference type="InterPro" id="IPR036388">
    <property type="entry name" value="WH-like_DNA-bd_sf"/>
</dbReference>
<evidence type="ECO:0000259" key="9">
    <source>
        <dbReference type="PROSITE" id="PS51504"/>
    </source>
</evidence>
<feature type="compositionally biased region" description="Basic residues" evidence="8">
    <location>
        <begin position="154"/>
        <end position="185"/>
    </location>
</feature>
<evidence type="ECO:0000313" key="10">
    <source>
        <dbReference type="Proteomes" id="UP000887581"/>
    </source>
</evidence>
<feature type="region of interest" description="Disordered" evidence="8">
    <location>
        <begin position="1"/>
        <end position="52"/>
    </location>
</feature>
<dbReference type="InterPro" id="IPR036390">
    <property type="entry name" value="WH_DNA-bd_sf"/>
</dbReference>
<evidence type="ECO:0000256" key="8">
    <source>
        <dbReference type="SAM" id="MobiDB-lite"/>
    </source>
</evidence>
<evidence type="ECO:0000313" key="11">
    <source>
        <dbReference type="WBParaSite" id="sdigi.contig229.g6417.t1"/>
    </source>
</evidence>
<sequence>MEAASTELSSPPRAGTGAGSSTVRSPKKQLGVSGTPKARSRRQGAKVAKAHPSYSQMIKEAIVALKDRKGSSRVAILKYISGRYQLGSNGKRVHSQLRLAIKRGIASGKLTIAKGGGANGSFRLSSKVEPKEPKRLHERTKKVTEKKATDKSATVKKPRKKKATGAKKSPQRKLKSNKPKPKVSKTQKAVS</sequence>
<keyword evidence="10" id="KW-1185">Reference proteome</keyword>
<dbReference type="WBParaSite" id="sdigi.contig229.g6417.t1">
    <property type="protein sequence ID" value="sdigi.contig229.g6417.t1"/>
    <property type="gene ID" value="sdigi.contig229.g6417"/>
</dbReference>
<feature type="region of interest" description="Disordered" evidence="8">
    <location>
        <begin position="111"/>
        <end position="191"/>
    </location>
</feature>
<protein>
    <submittedName>
        <fullName evidence="11">H15 domain-containing protein</fullName>
    </submittedName>
</protein>
<feature type="domain" description="H15" evidence="9">
    <location>
        <begin position="50"/>
        <end position="126"/>
    </location>
</feature>
<comment type="similarity">
    <text evidence="7">Belongs to the histone H1/H5 family.</text>
</comment>
<evidence type="ECO:0000256" key="5">
    <source>
        <dbReference type="ARBA" id="ARBA00023125"/>
    </source>
</evidence>
<reference evidence="11" key="1">
    <citation type="submission" date="2022-11" db="UniProtKB">
        <authorList>
            <consortium name="WormBaseParasite"/>
        </authorList>
    </citation>
    <scope>IDENTIFICATION</scope>
</reference>
<dbReference type="PRINTS" id="PR00624">
    <property type="entry name" value="HISTONEH5"/>
</dbReference>
<dbReference type="Gene3D" id="1.10.10.10">
    <property type="entry name" value="Winged helix-like DNA-binding domain superfamily/Winged helix DNA-binding domain"/>
    <property type="match status" value="1"/>
</dbReference>
<evidence type="ECO:0000256" key="3">
    <source>
        <dbReference type="ARBA" id="ARBA00022454"/>
    </source>
</evidence>
<dbReference type="GO" id="GO:0005634">
    <property type="term" value="C:nucleus"/>
    <property type="evidence" value="ECO:0007669"/>
    <property type="project" value="UniProtKB-SubCell"/>
</dbReference>